<accession>A0A100W0M1</accession>
<dbReference type="Pfam" id="PF18844">
    <property type="entry name" value="baeRF_family2"/>
    <property type="match status" value="1"/>
</dbReference>
<gene>
    <name evidence="1" type="ORF">RMCB_3551</name>
</gene>
<dbReference type="EMBL" id="BCSX01000029">
    <property type="protein sequence ID" value="GAS89455.1"/>
    <property type="molecule type" value="Genomic_DNA"/>
</dbReference>
<dbReference type="AlphaFoldDB" id="A0A100W0M1"/>
<evidence type="ECO:0008006" key="3">
    <source>
        <dbReference type="Google" id="ProtNLM"/>
    </source>
</evidence>
<sequence length="367" mass="39342">MNTEEFRRLVDIPGPFVSAYLDDSRSDAAKRPNVEWRSLSSKLEHMGADPSALDHMEHAILHSRPAVGRQGRAVVVTRERVLINEHVSRPPAAPVLRVSDYPFLVPLVEFGYAHPPYVFVAVDRSGAEITVHSDGDLRTEVVEGEGYPVHKAATSGFSGYVDFRSTTDEAIRVNVRAVAERITEIVDQMSPDVVFVSGEVRSRNDVISELPPRVAQKVSQLHAGSRGQRANETELGELVKGVLQRLGCVEIAETVRKYLAEMESKSGMAVEGISAVCTALRARNVAALIIGLVGDATVVTGADRAVVAPDADTLSLMGEPVSRVARADEALPFAAIAVDAALVAVDDSLTLTDGIGALLRFSAGDGM</sequence>
<dbReference type="Gene3D" id="3.30.420.60">
    <property type="entry name" value="eRF1 domain 2"/>
    <property type="match status" value="1"/>
</dbReference>
<dbReference type="InterPro" id="IPR042226">
    <property type="entry name" value="eFR1_2_sf"/>
</dbReference>
<name>A0A100W0M1_9MYCO</name>
<keyword evidence="2" id="KW-1185">Reference proteome</keyword>
<evidence type="ECO:0000313" key="1">
    <source>
        <dbReference type="EMBL" id="GAS89455.1"/>
    </source>
</evidence>
<comment type="caution">
    <text evidence="1">The sequence shown here is derived from an EMBL/GenBank/DDBJ whole genome shotgun (WGS) entry which is preliminary data.</text>
</comment>
<dbReference type="InterPro" id="IPR040701">
    <property type="entry name" value="Bact_RF_family2"/>
</dbReference>
<reference evidence="2" key="2">
    <citation type="submission" date="2016-02" db="EMBL/GenBank/DDBJ databases">
        <title>Draft genome sequence of five rapidly growing Mycobacterium species.</title>
        <authorList>
            <person name="Katahira K."/>
            <person name="Gotou Y."/>
            <person name="Iida K."/>
            <person name="Ogura Y."/>
            <person name="Hayashi T."/>
        </authorList>
    </citation>
    <scope>NUCLEOTIDE SEQUENCE [LARGE SCALE GENOMIC DNA]</scope>
    <source>
        <strain evidence="2">JCM15654</strain>
    </source>
</reference>
<organism evidence="1 2">
    <name type="scientific">Mycolicibacterium brisbanense</name>
    <dbReference type="NCBI Taxonomy" id="146020"/>
    <lineage>
        <taxon>Bacteria</taxon>
        <taxon>Bacillati</taxon>
        <taxon>Actinomycetota</taxon>
        <taxon>Actinomycetes</taxon>
        <taxon>Mycobacteriales</taxon>
        <taxon>Mycobacteriaceae</taxon>
        <taxon>Mycolicibacterium</taxon>
    </lineage>
</organism>
<reference evidence="2" key="1">
    <citation type="journal article" date="2016" name="Genome Announc.">
        <title>Draft Genome Sequences of Five Rapidly Growing Mycobacterium Species, M. thermoresistibile, M. fortuitum subsp. acetamidolyticum, M. canariasense, M. brisbanense, and M. novocastrense.</title>
        <authorList>
            <person name="Katahira K."/>
            <person name="Ogura Y."/>
            <person name="Gotoh Y."/>
            <person name="Hayashi T."/>
        </authorList>
    </citation>
    <scope>NUCLEOTIDE SEQUENCE [LARGE SCALE GENOMIC DNA]</scope>
    <source>
        <strain evidence="2">JCM15654</strain>
    </source>
</reference>
<dbReference type="Proteomes" id="UP000069620">
    <property type="component" value="Unassembled WGS sequence"/>
</dbReference>
<dbReference type="STRING" id="146020.RMCB_3551"/>
<protein>
    <recommendedName>
        <fullName evidence="3">Peptide chain release factor 1</fullName>
    </recommendedName>
</protein>
<dbReference type="RefSeq" id="WP_062829847.1">
    <property type="nucleotide sequence ID" value="NZ_BCSX01000029.1"/>
</dbReference>
<evidence type="ECO:0000313" key="2">
    <source>
        <dbReference type="Proteomes" id="UP000069620"/>
    </source>
</evidence>
<proteinExistence type="predicted"/>
<dbReference type="OrthoDB" id="5179393at2"/>